<feature type="region of interest" description="Disordered" evidence="4">
    <location>
        <begin position="158"/>
        <end position="178"/>
    </location>
</feature>
<evidence type="ECO:0000313" key="7">
    <source>
        <dbReference type="Proteomes" id="UP000694845"/>
    </source>
</evidence>
<keyword evidence="1 5" id="KW-0732">Signal</keyword>
<evidence type="ECO:0000256" key="5">
    <source>
        <dbReference type="SAM" id="SignalP"/>
    </source>
</evidence>
<dbReference type="OMA" id="NQDMSKM"/>
<feature type="region of interest" description="Disordered" evidence="4">
    <location>
        <begin position="24"/>
        <end position="70"/>
    </location>
</feature>
<feature type="signal peptide" evidence="5">
    <location>
        <begin position="1"/>
        <end position="21"/>
    </location>
</feature>
<dbReference type="AlphaFoldDB" id="A0A8B7YPX2"/>
<keyword evidence="3" id="KW-0106">Calcium</keyword>
<dbReference type="PANTHER" id="PTHR23104:SF17">
    <property type="entry name" value="EF-HAND DOMAIN-CONTAINING PROTEIN"/>
    <property type="match status" value="1"/>
</dbReference>
<sequence length="178" mass="19946">MKANILSVVFLGLHVSIIVHGQGTPNQAGQQQHQQAVPVQAGQSQGSQVHMGQPSGQPNPQVHQMNQGGNPNIIKVHTQDKGHIMEHLDGVIDKPESEMTKEELQLHYFKLHDYDSNNMLDGTELIQAITHYQDSDRSSKVMGEEELMSLLDPILQNEDRNRDGYIDYPEYAKSQRTA</sequence>
<dbReference type="GO" id="GO:0005509">
    <property type="term" value="F:calcium ion binding"/>
    <property type="evidence" value="ECO:0007669"/>
    <property type="project" value="InterPro"/>
</dbReference>
<evidence type="ECO:0000256" key="3">
    <source>
        <dbReference type="ARBA" id="ARBA00022837"/>
    </source>
</evidence>
<reference evidence="8" key="1">
    <citation type="submission" date="2025-08" db="UniProtKB">
        <authorList>
            <consortium name="RefSeq"/>
        </authorList>
    </citation>
    <scope>IDENTIFICATION</scope>
</reference>
<dbReference type="InterPro" id="IPR002048">
    <property type="entry name" value="EF_hand_dom"/>
</dbReference>
<dbReference type="PROSITE" id="PS00018">
    <property type="entry name" value="EF_HAND_1"/>
    <property type="match status" value="2"/>
</dbReference>
<accession>A0A8B7YPX2</accession>
<dbReference type="PANTHER" id="PTHR23104">
    <property type="entry name" value="MULTIPLE COAGULATION FACTOR DEFICIENCY PROTEIN 2 NEURAL STEM CELL DERIVED NEURONAL SURVIVAL PROTEIN"/>
    <property type="match status" value="1"/>
</dbReference>
<dbReference type="Proteomes" id="UP000694845">
    <property type="component" value="Unplaced"/>
</dbReference>
<dbReference type="InterPro" id="IPR011992">
    <property type="entry name" value="EF-hand-dom_pair"/>
</dbReference>
<dbReference type="RefSeq" id="XP_022094732.1">
    <property type="nucleotide sequence ID" value="XM_022239040.1"/>
</dbReference>
<keyword evidence="7" id="KW-1185">Reference proteome</keyword>
<feature type="domain" description="EF-hand" evidence="6">
    <location>
        <begin position="104"/>
        <end position="173"/>
    </location>
</feature>
<dbReference type="InterPro" id="IPR052110">
    <property type="entry name" value="MCFD2-like"/>
</dbReference>
<keyword evidence="2" id="KW-0677">Repeat</keyword>
<organism evidence="7 8">
    <name type="scientific">Acanthaster planci</name>
    <name type="common">Crown-of-thorns starfish</name>
    <dbReference type="NCBI Taxonomy" id="133434"/>
    <lineage>
        <taxon>Eukaryota</taxon>
        <taxon>Metazoa</taxon>
        <taxon>Echinodermata</taxon>
        <taxon>Eleutherozoa</taxon>
        <taxon>Asterozoa</taxon>
        <taxon>Asteroidea</taxon>
        <taxon>Valvatacea</taxon>
        <taxon>Valvatida</taxon>
        <taxon>Acanthasteridae</taxon>
        <taxon>Acanthaster</taxon>
    </lineage>
</organism>
<dbReference type="GeneID" id="110981453"/>
<proteinExistence type="predicted"/>
<dbReference type="InterPro" id="IPR018247">
    <property type="entry name" value="EF_Hand_1_Ca_BS"/>
</dbReference>
<name>A0A8B7YPX2_ACAPL</name>
<dbReference type="OrthoDB" id="289247at2759"/>
<evidence type="ECO:0000259" key="6">
    <source>
        <dbReference type="Pfam" id="PF13499"/>
    </source>
</evidence>
<feature type="compositionally biased region" description="Polar residues" evidence="4">
    <location>
        <begin position="44"/>
        <end position="70"/>
    </location>
</feature>
<feature type="compositionally biased region" description="Low complexity" evidence="4">
    <location>
        <begin position="24"/>
        <end position="43"/>
    </location>
</feature>
<dbReference type="KEGG" id="aplc:110981453"/>
<gene>
    <name evidence="8" type="primary">LOC110981453</name>
</gene>
<protein>
    <submittedName>
        <fullName evidence="8">Multiple coagulation factor deficiency protein 2-like</fullName>
    </submittedName>
</protein>
<dbReference type="Gene3D" id="1.10.238.10">
    <property type="entry name" value="EF-hand"/>
    <property type="match status" value="1"/>
</dbReference>
<evidence type="ECO:0000256" key="4">
    <source>
        <dbReference type="SAM" id="MobiDB-lite"/>
    </source>
</evidence>
<dbReference type="SUPFAM" id="SSF47473">
    <property type="entry name" value="EF-hand"/>
    <property type="match status" value="1"/>
</dbReference>
<dbReference type="Pfam" id="PF13499">
    <property type="entry name" value="EF-hand_7"/>
    <property type="match status" value="1"/>
</dbReference>
<evidence type="ECO:0000313" key="8">
    <source>
        <dbReference type="RefSeq" id="XP_022094732.1"/>
    </source>
</evidence>
<evidence type="ECO:0000256" key="1">
    <source>
        <dbReference type="ARBA" id="ARBA00022729"/>
    </source>
</evidence>
<evidence type="ECO:0000256" key="2">
    <source>
        <dbReference type="ARBA" id="ARBA00022737"/>
    </source>
</evidence>
<feature type="chain" id="PRO_5034442605" evidence="5">
    <location>
        <begin position="22"/>
        <end position="178"/>
    </location>
</feature>